<dbReference type="SUPFAM" id="SSF47413">
    <property type="entry name" value="lambda repressor-like DNA-binding domains"/>
    <property type="match status" value="1"/>
</dbReference>
<dbReference type="AlphaFoldDB" id="E3CRW7"/>
<evidence type="ECO:0000259" key="2">
    <source>
        <dbReference type="PROSITE" id="PS50943"/>
    </source>
</evidence>
<dbReference type="PANTHER" id="PTHR46558:SF11">
    <property type="entry name" value="HTH-TYPE TRANSCRIPTIONAL REGULATOR XRE"/>
    <property type="match status" value="1"/>
</dbReference>
<feature type="domain" description="HTH cro/C1-type" evidence="2">
    <location>
        <begin position="4"/>
        <end position="58"/>
    </location>
</feature>
<dbReference type="OrthoDB" id="2236632at2"/>
<keyword evidence="1 3" id="KW-0238">DNA-binding</keyword>
<evidence type="ECO:0000256" key="1">
    <source>
        <dbReference type="ARBA" id="ARBA00023125"/>
    </source>
</evidence>
<gene>
    <name evidence="3" type="ORF">HMPREF9192_1040</name>
</gene>
<dbReference type="SMART" id="SM00530">
    <property type="entry name" value="HTH_XRE"/>
    <property type="match status" value="1"/>
</dbReference>
<proteinExistence type="predicted"/>
<accession>E3CRW7</accession>
<protein>
    <submittedName>
        <fullName evidence="3">DNA-binding helix-turn-helix protein</fullName>
    </submittedName>
</protein>
<reference evidence="3 4" key="1">
    <citation type="submission" date="2010-10" db="EMBL/GenBank/DDBJ databases">
        <authorList>
            <person name="Durkin A.S."/>
            <person name="Madupu R."/>
            <person name="Torralba M."/>
            <person name="Gillis M."/>
            <person name="Methe B."/>
            <person name="Sutton G."/>
            <person name="Nelson K.E."/>
        </authorList>
    </citation>
    <scope>NUCLEOTIDE SEQUENCE [LARGE SCALE GENOMIC DNA]</scope>
    <source>
        <strain evidence="3 4">F0396</strain>
    </source>
</reference>
<name>E3CRW7_STRVE</name>
<dbReference type="Proteomes" id="UP000004896">
    <property type="component" value="Unassembled WGS sequence"/>
</dbReference>
<sequence>MNNLKKLRQSIGLSQNELAKIFNVSEKTILRWEKGLTDIKSTKAEQLAKYFEVSVPYLLGFSNYKNKFEVEIDNENGILDNKFLERIIEVVGEESIPIIEKNYIEDSNSPEPDYSELASLRNAVVSLQNTDEEKLLLHFAILSESDKSLVLDLIGRLSNTR</sequence>
<dbReference type="InterPro" id="IPR010982">
    <property type="entry name" value="Lambda_DNA-bd_dom_sf"/>
</dbReference>
<comment type="caution">
    <text evidence="3">The sequence shown here is derived from an EMBL/GenBank/DDBJ whole genome shotgun (WGS) entry which is preliminary data.</text>
</comment>
<dbReference type="CDD" id="cd00093">
    <property type="entry name" value="HTH_XRE"/>
    <property type="match status" value="1"/>
</dbReference>
<dbReference type="PANTHER" id="PTHR46558">
    <property type="entry name" value="TRACRIPTIONAL REGULATORY PROTEIN-RELATED-RELATED"/>
    <property type="match status" value="1"/>
</dbReference>
<dbReference type="Gene3D" id="1.10.260.40">
    <property type="entry name" value="lambda repressor-like DNA-binding domains"/>
    <property type="match status" value="1"/>
</dbReference>
<organism evidence="3 4">
    <name type="scientific">Streptococcus vestibularis F0396</name>
    <dbReference type="NCBI Taxonomy" id="904306"/>
    <lineage>
        <taxon>Bacteria</taxon>
        <taxon>Bacillati</taxon>
        <taxon>Bacillota</taxon>
        <taxon>Bacilli</taxon>
        <taxon>Lactobacillales</taxon>
        <taxon>Streptococcaceae</taxon>
        <taxon>Streptococcus</taxon>
    </lineage>
</organism>
<dbReference type="EMBL" id="AEKO01000007">
    <property type="protein sequence ID" value="EFQ58942.1"/>
    <property type="molecule type" value="Genomic_DNA"/>
</dbReference>
<evidence type="ECO:0000313" key="4">
    <source>
        <dbReference type="Proteomes" id="UP000004896"/>
    </source>
</evidence>
<dbReference type="PROSITE" id="PS50943">
    <property type="entry name" value="HTH_CROC1"/>
    <property type="match status" value="1"/>
</dbReference>
<evidence type="ECO:0000313" key="3">
    <source>
        <dbReference type="EMBL" id="EFQ58942.1"/>
    </source>
</evidence>
<dbReference type="Pfam" id="PF01381">
    <property type="entry name" value="HTH_3"/>
    <property type="match status" value="1"/>
</dbReference>
<dbReference type="eggNOG" id="COG1476">
    <property type="taxonomic scope" value="Bacteria"/>
</dbReference>
<dbReference type="GO" id="GO:0003677">
    <property type="term" value="F:DNA binding"/>
    <property type="evidence" value="ECO:0007669"/>
    <property type="project" value="UniProtKB-KW"/>
</dbReference>
<dbReference type="InterPro" id="IPR001387">
    <property type="entry name" value="Cro/C1-type_HTH"/>
</dbReference>